<keyword evidence="3" id="KW-1185">Reference proteome</keyword>
<dbReference type="STRING" id="765257.A0A0C9YYG1"/>
<sequence length="489" mass="54167">MRRLQEGEGTRDGQITLDYMKQLRENNSHTNSPNSRDNVTLAFEEELAEDGDDNDLVYAMVAGTSEAEGLDPSTVQEAKSRSDWPKWHDAIAAELKSLTFLNGKLGDGEDIYMELLEGYLAPRNLSRPVAKLNVALYGSKQGALKWYQELSATLGDLGLQCMHADWGVFHGRIGKDIIILASHVDDCTVMGSSPNLIRSFKAEINTQYKITDLGPIGWLLGMKESYINAILTKYNLADAKPSAIPMDPSLKLMQANVLQPAKEATCMKNVPYHAAVGSLMHLAVGTRPDIAFTVSTVAQFNNAPTPTHWEAIKWIYKYLVSTKSLALTFGGIEKGLKGYTDADGAMQEHCHTISGYTYLLDGGVISWASCKQELITLSTAEVEYVVATHAAKEGLWLRWLISEMFCPLKYPIPLYSDNQAAIALTKDGSYHSRTKHIDIRYHFIRFATENGSFHLIYCPTEEMVADTLTKALPSIKAKHFVQSLGLCSK</sequence>
<evidence type="ECO:0000313" key="2">
    <source>
        <dbReference type="EMBL" id="KIK15212.1"/>
    </source>
</evidence>
<reference evidence="3" key="2">
    <citation type="submission" date="2015-01" db="EMBL/GenBank/DDBJ databases">
        <title>Evolutionary Origins and Diversification of the Mycorrhizal Mutualists.</title>
        <authorList>
            <consortium name="DOE Joint Genome Institute"/>
            <consortium name="Mycorrhizal Genomics Consortium"/>
            <person name="Kohler A."/>
            <person name="Kuo A."/>
            <person name="Nagy L.G."/>
            <person name="Floudas D."/>
            <person name="Copeland A."/>
            <person name="Barry K.W."/>
            <person name="Cichocki N."/>
            <person name="Veneault-Fourrey C."/>
            <person name="LaButti K."/>
            <person name="Lindquist E.A."/>
            <person name="Lipzen A."/>
            <person name="Lundell T."/>
            <person name="Morin E."/>
            <person name="Murat C."/>
            <person name="Riley R."/>
            <person name="Ohm R."/>
            <person name="Sun H."/>
            <person name="Tunlid A."/>
            <person name="Henrissat B."/>
            <person name="Grigoriev I.V."/>
            <person name="Hibbett D.S."/>
            <person name="Martin F."/>
        </authorList>
    </citation>
    <scope>NUCLEOTIDE SEQUENCE [LARGE SCALE GENOMIC DNA]</scope>
    <source>
        <strain evidence="3">441</strain>
    </source>
</reference>
<dbReference type="SUPFAM" id="SSF56672">
    <property type="entry name" value="DNA/RNA polymerases"/>
    <property type="match status" value="1"/>
</dbReference>
<dbReference type="Pfam" id="PF07727">
    <property type="entry name" value="RVT_2"/>
    <property type="match status" value="1"/>
</dbReference>
<dbReference type="InterPro" id="IPR043502">
    <property type="entry name" value="DNA/RNA_pol_sf"/>
</dbReference>
<gene>
    <name evidence="2" type="ORF">PISMIDRAFT_16670</name>
</gene>
<dbReference type="InterPro" id="IPR013103">
    <property type="entry name" value="RVT_2"/>
</dbReference>
<accession>A0A0C9YYG1</accession>
<feature type="domain" description="Reverse transcriptase Ty1/copia-type" evidence="1">
    <location>
        <begin position="99"/>
        <end position="246"/>
    </location>
</feature>
<dbReference type="EMBL" id="KN833901">
    <property type="protein sequence ID" value="KIK15212.1"/>
    <property type="molecule type" value="Genomic_DNA"/>
</dbReference>
<dbReference type="Proteomes" id="UP000054018">
    <property type="component" value="Unassembled WGS sequence"/>
</dbReference>
<evidence type="ECO:0000259" key="1">
    <source>
        <dbReference type="Pfam" id="PF07727"/>
    </source>
</evidence>
<dbReference type="HOGENOM" id="CLU_001650_21_3_1"/>
<dbReference type="OrthoDB" id="2685291at2759"/>
<organism evidence="2 3">
    <name type="scientific">Pisolithus microcarpus 441</name>
    <dbReference type="NCBI Taxonomy" id="765257"/>
    <lineage>
        <taxon>Eukaryota</taxon>
        <taxon>Fungi</taxon>
        <taxon>Dikarya</taxon>
        <taxon>Basidiomycota</taxon>
        <taxon>Agaricomycotina</taxon>
        <taxon>Agaricomycetes</taxon>
        <taxon>Agaricomycetidae</taxon>
        <taxon>Boletales</taxon>
        <taxon>Sclerodermatineae</taxon>
        <taxon>Pisolithaceae</taxon>
        <taxon>Pisolithus</taxon>
    </lineage>
</organism>
<reference evidence="2 3" key="1">
    <citation type="submission" date="2014-04" db="EMBL/GenBank/DDBJ databases">
        <authorList>
            <consortium name="DOE Joint Genome Institute"/>
            <person name="Kuo A."/>
            <person name="Kohler A."/>
            <person name="Costa M.D."/>
            <person name="Nagy L.G."/>
            <person name="Floudas D."/>
            <person name="Copeland A."/>
            <person name="Barry K.W."/>
            <person name="Cichocki N."/>
            <person name="Veneault-Fourrey C."/>
            <person name="LaButti K."/>
            <person name="Lindquist E.A."/>
            <person name="Lipzen A."/>
            <person name="Lundell T."/>
            <person name="Morin E."/>
            <person name="Murat C."/>
            <person name="Sun H."/>
            <person name="Tunlid A."/>
            <person name="Henrissat B."/>
            <person name="Grigoriev I.V."/>
            <person name="Hibbett D.S."/>
            <person name="Martin F."/>
            <person name="Nordberg H.P."/>
            <person name="Cantor M.N."/>
            <person name="Hua S.X."/>
        </authorList>
    </citation>
    <scope>NUCLEOTIDE SEQUENCE [LARGE SCALE GENOMIC DNA]</scope>
    <source>
        <strain evidence="2 3">441</strain>
    </source>
</reference>
<dbReference type="PANTHER" id="PTHR11439:SF483">
    <property type="entry name" value="PEPTIDE SYNTHASE GLIP-LIKE, PUTATIVE (AFU_ORTHOLOGUE AFUA_3G12920)-RELATED"/>
    <property type="match status" value="1"/>
</dbReference>
<protein>
    <recommendedName>
        <fullName evidence="1">Reverse transcriptase Ty1/copia-type domain-containing protein</fullName>
    </recommendedName>
</protein>
<dbReference type="PANTHER" id="PTHR11439">
    <property type="entry name" value="GAG-POL-RELATED RETROTRANSPOSON"/>
    <property type="match status" value="1"/>
</dbReference>
<name>A0A0C9YYG1_9AGAM</name>
<dbReference type="CDD" id="cd09272">
    <property type="entry name" value="RNase_HI_RT_Ty1"/>
    <property type="match status" value="1"/>
</dbReference>
<evidence type="ECO:0000313" key="3">
    <source>
        <dbReference type="Proteomes" id="UP000054018"/>
    </source>
</evidence>
<proteinExistence type="predicted"/>
<dbReference type="AlphaFoldDB" id="A0A0C9YYG1"/>